<comment type="caution">
    <text evidence="2">The sequence shown here is derived from an EMBL/GenBank/DDBJ whole genome shotgun (WGS) entry which is preliminary data.</text>
</comment>
<evidence type="ECO:0000256" key="1">
    <source>
        <dbReference type="RuleBase" id="RU000363"/>
    </source>
</evidence>
<proteinExistence type="inferred from homology"/>
<dbReference type="PANTHER" id="PTHR48476:SF1">
    <property type="entry name" value="SHORT-CHAIN DEHYDROGENASE TIC 32, CHLOROPLASTIC-LIKE"/>
    <property type="match status" value="1"/>
</dbReference>
<accession>A0A8J5L2P8</accession>
<dbReference type="EMBL" id="JACMSC010000010">
    <property type="protein sequence ID" value="KAG6504339.1"/>
    <property type="molecule type" value="Genomic_DNA"/>
</dbReference>
<name>A0A8J5L2P8_ZINOF</name>
<gene>
    <name evidence="2" type="ORF">ZIOFF_036671</name>
</gene>
<dbReference type="PANTHER" id="PTHR48476">
    <property type="entry name" value="SHORT-CHAIN DEHYDROGENASE TIC 32, CHLOROPLASTIC-LIKE"/>
    <property type="match status" value="1"/>
</dbReference>
<reference evidence="2 3" key="1">
    <citation type="submission" date="2020-08" db="EMBL/GenBank/DDBJ databases">
        <title>Plant Genome Project.</title>
        <authorList>
            <person name="Zhang R.-G."/>
        </authorList>
    </citation>
    <scope>NUCLEOTIDE SEQUENCE [LARGE SCALE GENOMIC DNA]</scope>
    <source>
        <tissue evidence="2">Rhizome</tissue>
    </source>
</reference>
<dbReference type="InterPro" id="IPR055280">
    <property type="entry name" value="TIC32"/>
</dbReference>
<evidence type="ECO:0008006" key="4">
    <source>
        <dbReference type="Google" id="ProtNLM"/>
    </source>
</evidence>
<evidence type="ECO:0000313" key="3">
    <source>
        <dbReference type="Proteomes" id="UP000734854"/>
    </source>
</evidence>
<comment type="similarity">
    <text evidence="1">Belongs to the short-chain dehydrogenases/reductases (SDR) family.</text>
</comment>
<dbReference type="Proteomes" id="UP000734854">
    <property type="component" value="Unassembled WGS sequence"/>
</dbReference>
<dbReference type="AlphaFoldDB" id="A0A8J5L2P8"/>
<evidence type="ECO:0000313" key="2">
    <source>
        <dbReference type="EMBL" id="KAG6504339.1"/>
    </source>
</evidence>
<dbReference type="PRINTS" id="PR00080">
    <property type="entry name" value="SDRFAMILY"/>
</dbReference>
<protein>
    <recommendedName>
        <fullName evidence="4">Short-chain dehydrogenase TIC 32, chloroplastic</fullName>
    </recommendedName>
</protein>
<dbReference type="SUPFAM" id="SSF51735">
    <property type="entry name" value="NAD(P)-binding Rossmann-fold domains"/>
    <property type="match status" value="1"/>
</dbReference>
<organism evidence="2 3">
    <name type="scientific">Zingiber officinale</name>
    <name type="common">Ginger</name>
    <name type="synonym">Amomum zingiber</name>
    <dbReference type="NCBI Taxonomy" id="94328"/>
    <lineage>
        <taxon>Eukaryota</taxon>
        <taxon>Viridiplantae</taxon>
        <taxon>Streptophyta</taxon>
        <taxon>Embryophyta</taxon>
        <taxon>Tracheophyta</taxon>
        <taxon>Spermatophyta</taxon>
        <taxon>Magnoliopsida</taxon>
        <taxon>Liliopsida</taxon>
        <taxon>Zingiberales</taxon>
        <taxon>Zingiberaceae</taxon>
        <taxon>Zingiber</taxon>
    </lineage>
</organism>
<dbReference type="PRINTS" id="PR00081">
    <property type="entry name" value="GDHRDH"/>
</dbReference>
<dbReference type="CDD" id="cd05327">
    <property type="entry name" value="retinol-DH_like_SDR_c_like"/>
    <property type="match status" value="1"/>
</dbReference>
<keyword evidence="3" id="KW-1185">Reference proteome</keyword>
<sequence>MGYWREATGIKGPSGFGSGSTAEQVTEGIDASALTVIITGGSSGIGAETARVLAQRGAQVIIGARNLEAANAVKQNILESTPSARIDIIQIELSSLKSVRAFADKFLAMDLPLNILINNAGVMYCPFQLSEDGIEMQFATNHLGIFCSFSFTAEKTGIEGRIVNLSSIAHIGPYREGIMFDKLNDKNAYNDKSAYGQSKLANILHSNELARRLKEEGANVTANSVHPGLIRTNLGRHAPVFISTIADLPHSGSLRLLELIQPTIHGRAPTVCTLKLQGAATTCYVALHPSLKGVSGKYFADSNEEKPTAKARDSALAKKLWDFSEELVNSKS</sequence>
<dbReference type="InterPro" id="IPR036291">
    <property type="entry name" value="NAD(P)-bd_dom_sf"/>
</dbReference>
<dbReference type="InterPro" id="IPR002347">
    <property type="entry name" value="SDR_fam"/>
</dbReference>
<dbReference type="Pfam" id="PF00106">
    <property type="entry name" value="adh_short"/>
    <property type="match status" value="1"/>
</dbReference>
<dbReference type="Gene3D" id="3.40.50.720">
    <property type="entry name" value="NAD(P)-binding Rossmann-like Domain"/>
    <property type="match status" value="1"/>
</dbReference>